<proteinExistence type="predicted"/>
<evidence type="ECO:0000313" key="3">
    <source>
        <dbReference type="Proteomes" id="UP000179686"/>
    </source>
</evidence>
<evidence type="ECO:0000313" key="2">
    <source>
        <dbReference type="EMBL" id="OGI72176.1"/>
    </source>
</evidence>
<name>A0A1F6VRI3_9BACT</name>
<accession>A0A1F6VRI3</accession>
<feature type="region of interest" description="Disordered" evidence="1">
    <location>
        <begin position="45"/>
        <end position="64"/>
    </location>
</feature>
<gene>
    <name evidence="2" type="ORF">A3J61_00425</name>
</gene>
<dbReference type="Proteomes" id="UP000179686">
    <property type="component" value="Unassembled WGS sequence"/>
</dbReference>
<protein>
    <submittedName>
        <fullName evidence="2">Uncharacterized protein</fullName>
    </submittedName>
</protein>
<reference evidence="2 3" key="1">
    <citation type="journal article" date="2016" name="Nat. Commun.">
        <title>Thousands of microbial genomes shed light on interconnected biogeochemical processes in an aquifer system.</title>
        <authorList>
            <person name="Anantharaman K."/>
            <person name="Brown C.T."/>
            <person name="Hug L.A."/>
            <person name="Sharon I."/>
            <person name="Castelle C.J."/>
            <person name="Probst A.J."/>
            <person name="Thomas B.C."/>
            <person name="Singh A."/>
            <person name="Wilkins M.J."/>
            <person name="Karaoz U."/>
            <person name="Brodie E.L."/>
            <person name="Williams K.H."/>
            <person name="Hubbard S.S."/>
            <person name="Banfield J.F."/>
        </authorList>
    </citation>
    <scope>NUCLEOTIDE SEQUENCE [LARGE SCALE GENOMIC DNA]</scope>
</reference>
<organism evidence="2 3">
    <name type="scientific">Candidatus Nomurabacteria bacterium RIFCSPHIGHO2_02_FULL_38_15</name>
    <dbReference type="NCBI Taxonomy" id="1801752"/>
    <lineage>
        <taxon>Bacteria</taxon>
        <taxon>Candidatus Nomuraibacteriota</taxon>
    </lineage>
</organism>
<comment type="caution">
    <text evidence="2">The sequence shown here is derived from an EMBL/GenBank/DDBJ whole genome shotgun (WGS) entry which is preliminary data.</text>
</comment>
<dbReference type="AlphaFoldDB" id="A0A1F6VRI3"/>
<sequence length="64" mass="7328">MNRKIKSSIFIFMVEGIINPQDLVIVPQPAAKNIAPSYVNHAGKRKRLNDTKLKKPLMCRTQHK</sequence>
<feature type="compositionally biased region" description="Basic residues" evidence="1">
    <location>
        <begin position="54"/>
        <end position="64"/>
    </location>
</feature>
<dbReference type="EMBL" id="MFUC01000010">
    <property type="protein sequence ID" value="OGI72176.1"/>
    <property type="molecule type" value="Genomic_DNA"/>
</dbReference>
<evidence type="ECO:0000256" key="1">
    <source>
        <dbReference type="SAM" id="MobiDB-lite"/>
    </source>
</evidence>